<protein>
    <submittedName>
        <fullName evidence="5">Immunomodulatory protein</fullName>
    </submittedName>
</protein>
<evidence type="ECO:0000256" key="2">
    <source>
        <dbReference type="ARBA" id="ARBA00010421"/>
    </source>
</evidence>
<keyword evidence="3" id="KW-0964">Secreted</keyword>
<evidence type="ECO:0000313" key="6">
    <source>
        <dbReference type="Proteomes" id="UP000308652"/>
    </source>
</evidence>
<dbReference type="InterPro" id="IPR010829">
    <property type="entry name" value="Cerato-platanin"/>
</dbReference>
<accession>A0A5C3LS49</accession>
<dbReference type="EMBL" id="ML213627">
    <property type="protein sequence ID" value="TFK34876.1"/>
    <property type="molecule type" value="Genomic_DNA"/>
</dbReference>
<dbReference type="AlphaFoldDB" id="A0A5C3LS49"/>
<comment type="similarity">
    <text evidence="2">Belongs to the cerato-platanin family.</text>
</comment>
<feature type="chain" id="PRO_5022722439" evidence="4">
    <location>
        <begin position="20"/>
        <end position="144"/>
    </location>
</feature>
<keyword evidence="4" id="KW-0732">Signal</keyword>
<dbReference type="STRING" id="68775.A0A5C3LS49"/>
<dbReference type="Pfam" id="PF07249">
    <property type="entry name" value="Cerato-platanin"/>
    <property type="match status" value="1"/>
</dbReference>
<evidence type="ECO:0000256" key="3">
    <source>
        <dbReference type="ARBA" id="ARBA00022525"/>
    </source>
</evidence>
<organism evidence="5 6">
    <name type="scientific">Crucibulum laeve</name>
    <dbReference type="NCBI Taxonomy" id="68775"/>
    <lineage>
        <taxon>Eukaryota</taxon>
        <taxon>Fungi</taxon>
        <taxon>Dikarya</taxon>
        <taxon>Basidiomycota</taxon>
        <taxon>Agaricomycotina</taxon>
        <taxon>Agaricomycetes</taxon>
        <taxon>Agaricomycetidae</taxon>
        <taxon>Agaricales</taxon>
        <taxon>Agaricineae</taxon>
        <taxon>Nidulariaceae</taxon>
        <taxon>Crucibulum</taxon>
    </lineage>
</organism>
<dbReference type="GO" id="GO:0005576">
    <property type="term" value="C:extracellular region"/>
    <property type="evidence" value="ECO:0007669"/>
    <property type="project" value="UniProtKB-SubCell"/>
</dbReference>
<reference evidence="5 6" key="1">
    <citation type="journal article" date="2019" name="Nat. Ecol. Evol.">
        <title>Megaphylogeny resolves global patterns of mushroom evolution.</title>
        <authorList>
            <person name="Varga T."/>
            <person name="Krizsan K."/>
            <person name="Foldi C."/>
            <person name="Dima B."/>
            <person name="Sanchez-Garcia M."/>
            <person name="Sanchez-Ramirez S."/>
            <person name="Szollosi G.J."/>
            <person name="Szarkandi J.G."/>
            <person name="Papp V."/>
            <person name="Albert L."/>
            <person name="Andreopoulos W."/>
            <person name="Angelini C."/>
            <person name="Antonin V."/>
            <person name="Barry K.W."/>
            <person name="Bougher N.L."/>
            <person name="Buchanan P."/>
            <person name="Buyck B."/>
            <person name="Bense V."/>
            <person name="Catcheside P."/>
            <person name="Chovatia M."/>
            <person name="Cooper J."/>
            <person name="Damon W."/>
            <person name="Desjardin D."/>
            <person name="Finy P."/>
            <person name="Geml J."/>
            <person name="Haridas S."/>
            <person name="Hughes K."/>
            <person name="Justo A."/>
            <person name="Karasinski D."/>
            <person name="Kautmanova I."/>
            <person name="Kiss B."/>
            <person name="Kocsube S."/>
            <person name="Kotiranta H."/>
            <person name="LaButti K.M."/>
            <person name="Lechner B.E."/>
            <person name="Liimatainen K."/>
            <person name="Lipzen A."/>
            <person name="Lukacs Z."/>
            <person name="Mihaltcheva S."/>
            <person name="Morgado L.N."/>
            <person name="Niskanen T."/>
            <person name="Noordeloos M.E."/>
            <person name="Ohm R.A."/>
            <person name="Ortiz-Santana B."/>
            <person name="Ovrebo C."/>
            <person name="Racz N."/>
            <person name="Riley R."/>
            <person name="Savchenko A."/>
            <person name="Shiryaev A."/>
            <person name="Soop K."/>
            <person name="Spirin V."/>
            <person name="Szebenyi C."/>
            <person name="Tomsovsky M."/>
            <person name="Tulloss R.E."/>
            <person name="Uehling J."/>
            <person name="Grigoriev I.V."/>
            <person name="Vagvolgyi C."/>
            <person name="Papp T."/>
            <person name="Martin F.M."/>
            <person name="Miettinen O."/>
            <person name="Hibbett D.S."/>
            <person name="Nagy L.G."/>
        </authorList>
    </citation>
    <scope>NUCLEOTIDE SEQUENCE [LARGE SCALE GENOMIC DNA]</scope>
    <source>
        <strain evidence="5 6">CBS 166.37</strain>
    </source>
</reference>
<name>A0A5C3LS49_9AGAR</name>
<evidence type="ECO:0000313" key="5">
    <source>
        <dbReference type="EMBL" id="TFK34876.1"/>
    </source>
</evidence>
<dbReference type="SUPFAM" id="SSF50685">
    <property type="entry name" value="Barwin-like endoglucanases"/>
    <property type="match status" value="1"/>
</dbReference>
<sequence length="144" mass="14681">MKFSAILTSIAALPFVAHAITVSFDQVYDNAAGSLTTVACSDGSNGLINRGFNKFSDLPSFPNIGGAPAITGFNSAACGTCWELTFTNAQGAKKSVNVTAIDVASPTSFNIALTSMNTLTNGQAVALGRVNVTTRQVPASGCGL</sequence>
<feature type="signal peptide" evidence="4">
    <location>
        <begin position="1"/>
        <end position="19"/>
    </location>
</feature>
<dbReference type="Proteomes" id="UP000308652">
    <property type="component" value="Unassembled WGS sequence"/>
</dbReference>
<evidence type="ECO:0000256" key="4">
    <source>
        <dbReference type="SAM" id="SignalP"/>
    </source>
</evidence>
<comment type="subcellular location">
    <subcellularLocation>
        <location evidence="1">Secreted</location>
    </subcellularLocation>
</comment>
<dbReference type="InterPro" id="IPR036908">
    <property type="entry name" value="RlpA-like_sf"/>
</dbReference>
<dbReference type="OrthoDB" id="4898945at2759"/>
<gene>
    <name evidence="5" type="ORF">BDQ12DRAFT_669068</name>
</gene>
<dbReference type="CDD" id="cd22778">
    <property type="entry name" value="DPBB_CEPL-like"/>
    <property type="match status" value="1"/>
</dbReference>
<proteinExistence type="inferred from homology"/>
<keyword evidence="6" id="KW-1185">Reference proteome</keyword>
<dbReference type="Gene3D" id="2.40.40.10">
    <property type="entry name" value="RlpA-like domain"/>
    <property type="match status" value="1"/>
</dbReference>
<evidence type="ECO:0000256" key="1">
    <source>
        <dbReference type="ARBA" id="ARBA00004613"/>
    </source>
</evidence>